<dbReference type="Proteomes" id="UP000747110">
    <property type="component" value="Unassembled WGS sequence"/>
</dbReference>
<evidence type="ECO:0000313" key="2">
    <source>
        <dbReference type="EMBL" id="GIL76482.1"/>
    </source>
</evidence>
<sequence length="125" mass="14055">LKGTKMDPFASSFIVQPKDSSDQQSTSLLPNIPSRSVRAGDIGFLAREAVQEGVDRKHHIKTHDEVGIHVINFNRKHEFNQLPGQTFNEKSFTNYITTATTLRRTMQQQVPPLKGTSPRKPAGHY</sequence>
<feature type="region of interest" description="Disordered" evidence="1">
    <location>
        <begin position="103"/>
        <end position="125"/>
    </location>
</feature>
<comment type="caution">
    <text evidence="3">The sequence shown here is derived from an EMBL/GenBank/DDBJ whole genome shotgun (WGS) entry which is preliminary data.</text>
</comment>
<gene>
    <name evidence="2" type="ORF">Vretifemale_6172</name>
    <name evidence="3" type="ORF">Vretimale_6002</name>
</gene>
<dbReference type="OrthoDB" id="522763at2759"/>
<evidence type="ECO:0000313" key="5">
    <source>
        <dbReference type="Proteomes" id="UP000747110"/>
    </source>
</evidence>
<accession>A0A8J4G6X8</accession>
<dbReference type="Proteomes" id="UP000722791">
    <property type="component" value="Unassembled WGS sequence"/>
</dbReference>
<organism evidence="3 4">
    <name type="scientific">Volvox reticuliferus</name>
    <dbReference type="NCBI Taxonomy" id="1737510"/>
    <lineage>
        <taxon>Eukaryota</taxon>
        <taxon>Viridiplantae</taxon>
        <taxon>Chlorophyta</taxon>
        <taxon>core chlorophytes</taxon>
        <taxon>Chlorophyceae</taxon>
        <taxon>CS clade</taxon>
        <taxon>Chlamydomonadales</taxon>
        <taxon>Volvocaceae</taxon>
        <taxon>Volvox</taxon>
    </lineage>
</organism>
<reference evidence="3" key="1">
    <citation type="journal article" date="2021" name="Proc. Natl. Acad. Sci. U.S.A.">
        <title>Three genomes in the algal genus Volvox reveal the fate of a haploid sex-determining region after a transition to homothallism.</title>
        <authorList>
            <person name="Yamamoto K."/>
            <person name="Hamaji T."/>
            <person name="Kawai-Toyooka H."/>
            <person name="Matsuzaki R."/>
            <person name="Takahashi F."/>
            <person name="Nishimura Y."/>
            <person name="Kawachi M."/>
            <person name="Noguchi H."/>
            <person name="Minakuchi Y."/>
            <person name="Umen J.G."/>
            <person name="Toyoda A."/>
            <person name="Nozaki H."/>
        </authorList>
    </citation>
    <scope>NUCLEOTIDE SEQUENCE</scope>
    <source>
        <strain evidence="3">NIES-3785</strain>
        <strain evidence="2">NIES-3786</strain>
    </source>
</reference>
<dbReference type="EMBL" id="BNCP01000008">
    <property type="protein sequence ID" value="GIL76482.1"/>
    <property type="molecule type" value="Genomic_DNA"/>
</dbReference>
<protein>
    <submittedName>
        <fullName evidence="3">Uncharacterized protein</fullName>
    </submittedName>
</protein>
<dbReference type="AlphaFoldDB" id="A0A8J4G6X8"/>
<name>A0A8J4G6X8_9CHLO</name>
<proteinExistence type="predicted"/>
<evidence type="ECO:0000313" key="4">
    <source>
        <dbReference type="Proteomes" id="UP000722791"/>
    </source>
</evidence>
<dbReference type="EMBL" id="BNCQ01000008">
    <property type="protein sequence ID" value="GIM01192.1"/>
    <property type="molecule type" value="Genomic_DNA"/>
</dbReference>
<evidence type="ECO:0000313" key="3">
    <source>
        <dbReference type="EMBL" id="GIM01192.1"/>
    </source>
</evidence>
<keyword evidence="5" id="KW-1185">Reference proteome</keyword>
<feature type="non-terminal residue" evidence="3">
    <location>
        <position position="125"/>
    </location>
</feature>
<evidence type="ECO:0000256" key="1">
    <source>
        <dbReference type="SAM" id="MobiDB-lite"/>
    </source>
</evidence>